<dbReference type="AlphaFoldDB" id="A0A2J6T2H4"/>
<name>A0A2J6T2H4_9HELO</name>
<sequence>MVTKAQWPLGQEVGDIGRIAHLDNLTPTILIRPNDTSHQGSHMHPAEKKAFLPEEHSSKTIQIRSFLWPQVSLELV</sequence>
<protein>
    <submittedName>
        <fullName evidence="1">Uncharacterized protein</fullName>
    </submittedName>
</protein>
<keyword evidence="2" id="KW-1185">Reference proteome</keyword>
<organism evidence="1 2">
    <name type="scientific">Hyaloscypha bicolor E</name>
    <dbReference type="NCBI Taxonomy" id="1095630"/>
    <lineage>
        <taxon>Eukaryota</taxon>
        <taxon>Fungi</taxon>
        <taxon>Dikarya</taxon>
        <taxon>Ascomycota</taxon>
        <taxon>Pezizomycotina</taxon>
        <taxon>Leotiomycetes</taxon>
        <taxon>Helotiales</taxon>
        <taxon>Hyaloscyphaceae</taxon>
        <taxon>Hyaloscypha</taxon>
        <taxon>Hyaloscypha bicolor</taxon>
    </lineage>
</organism>
<dbReference type="Proteomes" id="UP000235371">
    <property type="component" value="Unassembled WGS sequence"/>
</dbReference>
<evidence type="ECO:0000313" key="2">
    <source>
        <dbReference type="Proteomes" id="UP000235371"/>
    </source>
</evidence>
<dbReference type="EMBL" id="KZ613847">
    <property type="protein sequence ID" value="PMD57133.1"/>
    <property type="molecule type" value="Genomic_DNA"/>
</dbReference>
<evidence type="ECO:0000313" key="1">
    <source>
        <dbReference type="EMBL" id="PMD57133.1"/>
    </source>
</evidence>
<dbReference type="InParanoid" id="A0A2J6T2H4"/>
<dbReference type="RefSeq" id="XP_024734037.1">
    <property type="nucleotide sequence ID" value="XM_024880766.1"/>
</dbReference>
<dbReference type="GeneID" id="36588843"/>
<gene>
    <name evidence="1" type="ORF">K444DRAFT_615600</name>
</gene>
<accession>A0A2J6T2H4</accession>
<proteinExistence type="predicted"/>
<reference evidence="1 2" key="1">
    <citation type="submission" date="2016-04" db="EMBL/GenBank/DDBJ databases">
        <title>A degradative enzymes factory behind the ericoid mycorrhizal symbiosis.</title>
        <authorList>
            <consortium name="DOE Joint Genome Institute"/>
            <person name="Martino E."/>
            <person name="Morin E."/>
            <person name="Grelet G."/>
            <person name="Kuo A."/>
            <person name="Kohler A."/>
            <person name="Daghino S."/>
            <person name="Barry K."/>
            <person name="Choi C."/>
            <person name="Cichocki N."/>
            <person name="Clum A."/>
            <person name="Copeland A."/>
            <person name="Hainaut M."/>
            <person name="Haridas S."/>
            <person name="Labutti K."/>
            <person name="Lindquist E."/>
            <person name="Lipzen A."/>
            <person name="Khouja H.-R."/>
            <person name="Murat C."/>
            <person name="Ohm R."/>
            <person name="Olson A."/>
            <person name="Spatafora J."/>
            <person name="Veneault-Fourrey C."/>
            <person name="Henrissat B."/>
            <person name="Grigoriev I."/>
            <person name="Martin F."/>
            <person name="Perotto S."/>
        </authorList>
    </citation>
    <scope>NUCLEOTIDE SEQUENCE [LARGE SCALE GENOMIC DNA]</scope>
    <source>
        <strain evidence="1 2">E</strain>
    </source>
</reference>